<evidence type="ECO:0000256" key="1">
    <source>
        <dbReference type="ARBA" id="ARBA00006594"/>
    </source>
</evidence>
<reference evidence="4 5" key="1">
    <citation type="submission" date="2015-02" db="EMBL/GenBank/DDBJ databases">
        <title>Genome Sequencing of Rickettsiales.</title>
        <authorList>
            <person name="Daugherty S.C."/>
            <person name="Su Q."/>
            <person name="Abolude K."/>
            <person name="Beier-Sexton M."/>
            <person name="Carlyon J.A."/>
            <person name="Carter R."/>
            <person name="Day N.P."/>
            <person name="Dumler S.J."/>
            <person name="Dyachenko V."/>
            <person name="Godinez A."/>
            <person name="Kurtti T.J."/>
            <person name="Lichay M."/>
            <person name="Mullins K.E."/>
            <person name="Ott S."/>
            <person name="Pappas-Brown V."/>
            <person name="Paris D.H."/>
            <person name="Patel P."/>
            <person name="Richards A.L."/>
            <person name="Sadzewicz L."/>
            <person name="Sears K."/>
            <person name="Seidman D."/>
            <person name="Sengamalay N."/>
            <person name="Stenos J."/>
            <person name="Tallon L.J."/>
            <person name="Vincent G."/>
            <person name="Fraser C.M."/>
            <person name="Munderloh U."/>
            <person name="Dunning-Hotopp J.C."/>
        </authorList>
    </citation>
    <scope>NUCLEOTIDE SEQUENCE [LARGE SCALE GENOMIC DNA]</scope>
    <source>
        <strain evidence="4 5">RML An4</strain>
    </source>
</reference>
<dbReference type="AlphaFoldDB" id="A0A0F3QF19"/>
<name>A0A0F3QF19_RICBE</name>
<dbReference type="Pfam" id="PF12161">
    <property type="entry name" value="HsdM_N"/>
    <property type="match status" value="1"/>
</dbReference>
<dbReference type="GO" id="GO:0009307">
    <property type="term" value="P:DNA restriction-modification system"/>
    <property type="evidence" value="ECO:0007669"/>
    <property type="project" value="UniProtKB-KW"/>
</dbReference>
<gene>
    <name evidence="4" type="ORF">RBEAN4_1037</name>
</gene>
<dbReference type="InterPro" id="IPR022749">
    <property type="entry name" value="D12N6_MeTrfase_N"/>
</dbReference>
<sequence length="72" mass="8721">MTDQLKQNQINNAAWAACDTFRRVVDAANYKDYILVMLFFKYISDVWKAHKKECEERDKREIKMSLQEFNRN</sequence>
<evidence type="ECO:0000256" key="2">
    <source>
        <dbReference type="ARBA" id="ARBA00022747"/>
    </source>
</evidence>
<dbReference type="Gene3D" id="1.20.1260.30">
    <property type="match status" value="1"/>
</dbReference>
<dbReference type="PROSITE" id="PS51257">
    <property type="entry name" value="PROKAR_LIPOPROTEIN"/>
    <property type="match status" value="1"/>
</dbReference>
<proteinExistence type="inferred from homology"/>
<dbReference type="InterPro" id="IPR038333">
    <property type="entry name" value="T1MK-like_N_sf"/>
</dbReference>
<comment type="similarity">
    <text evidence="1">Belongs to the N(4)/N(6)-methyltransferase family.</text>
</comment>
<protein>
    <submittedName>
        <fullName evidence="4">HsdM N-terminal domain protein</fullName>
    </submittedName>
</protein>
<feature type="domain" description="N6 adenine-specific DNA methyltransferase N-terminal" evidence="3">
    <location>
        <begin position="10"/>
        <end position="61"/>
    </location>
</feature>
<organism evidence="4 5">
    <name type="scientific">Rickettsia bellii str. RML An4</name>
    <dbReference type="NCBI Taxonomy" id="1359193"/>
    <lineage>
        <taxon>Bacteria</taxon>
        <taxon>Pseudomonadati</taxon>
        <taxon>Pseudomonadota</taxon>
        <taxon>Alphaproteobacteria</taxon>
        <taxon>Rickettsiales</taxon>
        <taxon>Rickettsiaceae</taxon>
        <taxon>Rickettsieae</taxon>
        <taxon>Rickettsia</taxon>
        <taxon>belli group</taxon>
    </lineage>
</organism>
<dbReference type="RefSeq" id="WP_269207866.1">
    <property type="nucleotide sequence ID" value="NZ_LAOI01000001.1"/>
</dbReference>
<dbReference type="PATRIC" id="fig|1359193.3.peg.1000"/>
<evidence type="ECO:0000259" key="3">
    <source>
        <dbReference type="Pfam" id="PF12161"/>
    </source>
</evidence>
<dbReference type="EMBL" id="LAOI01000001">
    <property type="protein sequence ID" value="KJV90039.1"/>
    <property type="molecule type" value="Genomic_DNA"/>
</dbReference>
<dbReference type="REBASE" id="619103">
    <property type="entry name" value="M.RbeAn4ORF1037P"/>
</dbReference>
<dbReference type="Proteomes" id="UP000033661">
    <property type="component" value="Unassembled WGS sequence"/>
</dbReference>
<keyword evidence="2" id="KW-0680">Restriction system</keyword>
<evidence type="ECO:0000313" key="5">
    <source>
        <dbReference type="Proteomes" id="UP000033661"/>
    </source>
</evidence>
<accession>A0A0F3QF19</accession>
<dbReference type="SUPFAM" id="SSF53335">
    <property type="entry name" value="S-adenosyl-L-methionine-dependent methyltransferases"/>
    <property type="match status" value="1"/>
</dbReference>
<comment type="caution">
    <text evidence="4">The sequence shown here is derived from an EMBL/GenBank/DDBJ whole genome shotgun (WGS) entry which is preliminary data.</text>
</comment>
<keyword evidence="5" id="KW-1185">Reference proteome</keyword>
<dbReference type="InterPro" id="IPR029063">
    <property type="entry name" value="SAM-dependent_MTases_sf"/>
</dbReference>
<evidence type="ECO:0000313" key="4">
    <source>
        <dbReference type="EMBL" id="KJV90039.1"/>
    </source>
</evidence>